<evidence type="ECO:0000313" key="1">
    <source>
        <dbReference type="EMBL" id="KFI94550.1"/>
    </source>
</evidence>
<proteinExistence type="predicted"/>
<protein>
    <recommendedName>
        <fullName evidence="3">DUF4160 domain-containing protein</fullName>
    </recommendedName>
</protein>
<dbReference type="AlphaFoldDB" id="A0A087DGA0"/>
<reference evidence="1 2" key="1">
    <citation type="submission" date="2014-03" db="EMBL/GenBank/DDBJ databases">
        <title>Genomics of Bifidobacteria.</title>
        <authorList>
            <person name="Ventura M."/>
            <person name="Milani C."/>
            <person name="Lugli G.A."/>
        </authorList>
    </citation>
    <scope>NUCLEOTIDE SEQUENCE [LARGE SCALE GENOMIC DNA]</scope>
    <source>
        <strain evidence="1 2">DSM 23968</strain>
    </source>
</reference>
<name>A0A087DGA0_9BIFI</name>
<gene>
    <name evidence="1" type="ORF">BSTEL_1219</name>
</gene>
<dbReference type="eggNOG" id="ENOG5032C9R">
    <property type="taxonomic scope" value="Bacteria"/>
</dbReference>
<accession>A0A087DGA0</accession>
<evidence type="ECO:0000313" key="2">
    <source>
        <dbReference type="Proteomes" id="UP000029004"/>
    </source>
</evidence>
<dbReference type="Proteomes" id="UP000029004">
    <property type="component" value="Unassembled WGS sequence"/>
</dbReference>
<evidence type="ECO:0008006" key="3">
    <source>
        <dbReference type="Google" id="ProtNLM"/>
    </source>
</evidence>
<comment type="caution">
    <text evidence="1">The sequence shown here is derived from an EMBL/GenBank/DDBJ whole genome shotgun (WGS) entry which is preliminary data.</text>
</comment>
<dbReference type="STRING" id="762211.BSTEL_1219"/>
<organism evidence="1 2">
    <name type="scientific">Bifidobacterium stellenboschense</name>
    <dbReference type="NCBI Taxonomy" id="762211"/>
    <lineage>
        <taxon>Bacteria</taxon>
        <taxon>Bacillati</taxon>
        <taxon>Actinomycetota</taxon>
        <taxon>Actinomycetes</taxon>
        <taxon>Bifidobacteriales</taxon>
        <taxon>Bifidobacteriaceae</taxon>
        <taxon>Bifidobacterium</taxon>
    </lineage>
</organism>
<keyword evidence="2" id="KW-1185">Reference proteome</keyword>
<dbReference type="EMBL" id="JGZP01000021">
    <property type="protein sequence ID" value="KFI94550.1"/>
    <property type="molecule type" value="Genomic_DNA"/>
</dbReference>
<sequence length="61" mass="7160">MSPSSTMPVRLIGIYSEYGLPLYGISDWRCGMPELSRFFGIIIRMMYQDESEHHKPHVHVY</sequence>